<accession>A0A8H7AF10</accession>
<keyword evidence="3" id="KW-1185">Reference proteome</keyword>
<feature type="region of interest" description="Disordered" evidence="1">
    <location>
        <begin position="215"/>
        <end position="234"/>
    </location>
</feature>
<feature type="compositionally biased region" description="Low complexity" evidence="1">
    <location>
        <begin position="221"/>
        <end position="234"/>
    </location>
</feature>
<dbReference type="EMBL" id="JAACFV010000152">
    <property type="protein sequence ID" value="KAF7504020.1"/>
    <property type="molecule type" value="Genomic_DNA"/>
</dbReference>
<feature type="region of interest" description="Disordered" evidence="1">
    <location>
        <begin position="1"/>
        <end position="118"/>
    </location>
</feature>
<sequence length="365" mass="40971">MSLDLIRLCPGRVSDGEPSHNGLRAASLDESHEEIFRSEGQQALRETTSVRPSSTDRIDQKDCAKPALSSQHSRTERASCPKSEGNRTPSASPRKRRQSNNPSGPTAPIPRRRSSVPVRRNGRDLISFHRHSCQLFQSLEGALALTHEWNVIDQPCPRYSFTPDTRHTSPCIIKTENGFAYLASTTSTPRFGSARSNRRNSPAIVTPLPSLYHPSGPNAITTTSSSSSTLAGTSSSTLEEKLIASLESLPPRPHPVSIISWTSTESRRREYEEIYRSYSGVRGLWKKITPRWCRGKCERTGFFHEKKDGEADSVRRYKMNLDDEEDDDNEKNVGSDDGADDEKGRNSKKREMNRDSRWNCLSLLR</sequence>
<evidence type="ECO:0000313" key="3">
    <source>
        <dbReference type="Proteomes" id="UP000606974"/>
    </source>
</evidence>
<feature type="region of interest" description="Disordered" evidence="1">
    <location>
        <begin position="319"/>
        <end position="354"/>
    </location>
</feature>
<feature type="compositionally biased region" description="Basic and acidic residues" evidence="1">
    <location>
        <begin position="54"/>
        <end position="64"/>
    </location>
</feature>
<proteinExistence type="predicted"/>
<name>A0A8H7AF10_9EURO</name>
<evidence type="ECO:0000313" key="2">
    <source>
        <dbReference type="EMBL" id="KAF7504020.1"/>
    </source>
</evidence>
<comment type="caution">
    <text evidence="2">The sequence shown here is derived from an EMBL/GenBank/DDBJ whole genome shotgun (WGS) entry which is preliminary data.</text>
</comment>
<evidence type="ECO:0000256" key="1">
    <source>
        <dbReference type="SAM" id="MobiDB-lite"/>
    </source>
</evidence>
<reference evidence="2" key="1">
    <citation type="submission" date="2020-02" db="EMBL/GenBank/DDBJ databases">
        <authorList>
            <person name="Palmer J.M."/>
        </authorList>
    </citation>
    <scope>NUCLEOTIDE SEQUENCE</scope>
    <source>
        <strain evidence="2">EPUS1.4</strain>
        <tissue evidence="2">Thallus</tissue>
    </source>
</reference>
<dbReference type="AlphaFoldDB" id="A0A8H7AF10"/>
<protein>
    <submittedName>
        <fullName evidence="2">Uncharacterized protein</fullName>
    </submittedName>
</protein>
<organism evidence="2 3">
    <name type="scientific">Endocarpon pusillum</name>
    <dbReference type="NCBI Taxonomy" id="364733"/>
    <lineage>
        <taxon>Eukaryota</taxon>
        <taxon>Fungi</taxon>
        <taxon>Dikarya</taxon>
        <taxon>Ascomycota</taxon>
        <taxon>Pezizomycotina</taxon>
        <taxon>Eurotiomycetes</taxon>
        <taxon>Chaetothyriomycetidae</taxon>
        <taxon>Verrucariales</taxon>
        <taxon>Verrucariaceae</taxon>
        <taxon>Endocarpon</taxon>
    </lineage>
</organism>
<dbReference type="Proteomes" id="UP000606974">
    <property type="component" value="Unassembled WGS sequence"/>
</dbReference>
<feature type="compositionally biased region" description="Polar residues" evidence="1">
    <location>
        <begin position="39"/>
        <end position="53"/>
    </location>
</feature>
<dbReference type="OrthoDB" id="5366332at2759"/>
<feature type="compositionally biased region" description="Basic and acidic residues" evidence="1">
    <location>
        <begin position="341"/>
        <end position="354"/>
    </location>
</feature>
<feature type="compositionally biased region" description="Basic and acidic residues" evidence="1">
    <location>
        <begin position="27"/>
        <end position="37"/>
    </location>
</feature>
<gene>
    <name evidence="2" type="ORF">GJ744_002899</name>
</gene>